<protein>
    <submittedName>
        <fullName evidence="1">Uncharacterized protein</fullName>
    </submittedName>
</protein>
<comment type="caution">
    <text evidence="1">The sequence shown here is derived from an EMBL/GenBank/DDBJ whole genome shotgun (WGS) entry which is preliminary data.</text>
</comment>
<name>A0AAE8SW24_9PEZI</name>
<dbReference type="AlphaFoldDB" id="A0AAE8SW24"/>
<accession>A0AAE8SW24</accession>
<gene>
    <name evidence="1" type="ORF">DNG_05997</name>
</gene>
<evidence type="ECO:0000313" key="2">
    <source>
        <dbReference type="Proteomes" id="UP001187682"/>
    </source>
</evidence>
<keyword evidence="2" id="KW-1185">Reference proteome</keyword>
<reference evidence="1" key="1">
    <citation type="submission" date="2018-03" db="EMBL/GenBank/DDBJ databases">
        <authorList>
            <person name="Guldener U."/>
        </authorList>
    </citation>
    <scope>NUCLEOTIDE SEQUENCE</scope>
</reference>
<sequence>MEQCILVMEYQLQGSYRGLIQAGQSTLVSDRVALPERENGTTWILFFDCPSQDKT</sequence>
<proteinExistence type="predicted"/>
<evidence type="ECO:0000313" key="1">
    <source>
        <dbReference type="EMBL" id="SPO03315.1"/>
    </source>
</evidence>
<organism evidence="1 2">
    <name type="scientific">Cephalotrichum gorgonifer</name>
    <dbReference type="NCBI Taxonomy" id="2041049"/>
    <lineage>
        <taxon>Eukaryota</taxon>
        <taxon>Fungi</taxon>
        <taxon>Dikarya</taxon>
        <taxon>Ascomycota</taxon>
        <taxon>Pezizomycotina</taxon>
        <taxon>Sordariomycetes</taxon>
        <taxon>Hypocreomycetidae</taxon>
        <taxon>Microascales</taxon>
        <taxon>Microascaceae</taxon>
        <taxon>Cephalotrichum</taxon>
    </lineage>
</organism>
<dbReference type="EMBL" id="ONZQ02000008">
    <property type="protein sequence ID" value="SPO03315.1"/>
    <property type="molecule type" value="Genomic_DNA"/>
</dbReference>
<dbReference type="Proteomes" id="UP001187682">
    <property type="component" value="Unassembled WGS sequence"/>
</dbReference>